<proteinExistence type="predicted"/>
<dbReference type="EMBL" id="GBHO01035766">
    <property type="protein sequence ID" value="JAG07838.1"/>
    <property type="molecule type" value="Transcribed_RNA"/>
</dbReference>
<dbReference type="AlphaFoldDB" id="A0A0A9WMV7"/>
<organism evidence="2">
    <name type="scientific">Lygus hesperus</name>
    <name type="common">Western plant bug</name>
    <dbReference type="NCBI Taxonomy" id="30085"/>
    <lineage>
        <taxon>Eukaryota</taxon>
        <taxon>Metazoa</taxon>
        <taxon>Ecdysozoa</taxon>
        <taxon>Arthropoda</taxon>
        <taxon>Hexapoda</taxon>
        <taxon>Insecta</taxon>
        <taxon>Pterygota</taxon>
        <taxon>Neoptera</taxon>
        <taxon>Paraneoptera</taxon>
        <taxon>Hemiptera</taxon>
        <taxon>Heteroptera</taxon>
        <taxon>Panheteroptera</taxon>
        <taxon>Cimicomorpha</taxon>
        <taxon>Miridae</taxon>
        <taxon>Mirini</taxon>
        <taxon>Lygus</taxon>
    </lineage>
</organism>
<accession>A0A0A9WMV7</accession>
<dbReference type="PANTHER" id="PTHR47331">
    <property type="entry name" value="PHD-TYPE DOMAIN-CONTAINING PROTEIN"/>
    <property type="match status" value="1"/>
</dbReference>
<feature type="non-terminal residue" evidence="2">
    <location>
        <position position="1"/>
    </location>
</feature>
<evidence type="ECO:0000259" key="1">
    <source>
        <dbReference type="Pfam" id="PF17921"/>
    </source>
</evidence>
<dbReference type="Pfam" id="PF17921">
    <property type="entry name" value="Integrase_H2C2"/>
    <property type="match status" value="1"/>
</dbReference>
<evidence type="ECO:0000313" key="2">
    <source>
        <dbReference type="EMBL" id="JAG07838.1"/>
    </source>
</evidence>
<dbReference type="InterPro" id="IPR041588">
    <property type="entry name" value="Integrase_H2C2"/>
</dbReference>
<protein>
    <submittedName>
        <fullName evidence="2">Putative major capsid protein VP3</fullName>
    </submittedName>
</protein>
<reference evidence="2" key="2">
    <citation type="submission" date="2014-07" db="EMBL/GenBank/DDBJ databases">
        <authorList>
            <person name="Hull J."/>
        </authorList>
    </citation>
    <scope>NUCLEOTIDE SEQUENCE</scope>
</reference>
<reference evidence="2" key="1">
    <citation type="journal article" date="2014" name="PLoS ONE">
        <title>Transcriptome-Based Identification of ABC Transporters in the Western Tarnished Plant Bug Lygus hesperus.</title>
        <authorList>
            <person name="Hull J.J."/>
            <person name="Chaney K."/>
            <person name="Geib S.M."/>
            <person name="Fabrick J.A."/>
            <person name="Brent C.S."/>
            <person name="Walsh D."/>
            <person name="Lavine L.C."/>
        </authorList>
    </citation>
    <scope>NUCLEOTIDE SEQUENCE</scope>
</reference>
<feature type="domain" description="Integrase zinc-binding" evidence="1">
    <location>
        <begin position="83"/>
        <end position="132"/>
    </location>
</feature>
<name>A0A0A9WMV7_LYGHE</name>
<dbReference type="PANTHER" id="PTHR47331:SF6">
    <property type="entry name" value="DOUBLECORTIN DOMAIN-CONTAINING PROTEIN"/>
    <property type="match status" value="1"/>
</dbReference>
<feature type="non-terminal residue" evidence="2">
    <location>
        <position position="148"/>
    </location>
</feature>
<gene>
    <name evidence="2" type="primary">S3_2</name>
    <name evidence="2" type="ORF">CM83_103657</name>
</gene>
<sequence length="148" mass="16702">ALRVLELTNALKICCRVTQAQYFTADIRAVSKGQPCSKKLQHLLPFIGEDGLLRVGGRLQHSLLPSSTKHPIILPKEAHLSSLLCDFYHLQLLHAGPQAVQAAIQKEYWILSLRSLLRQRIWKCLPCLKARAKLQHPVMSDLPPERVT</sequence>